<dbReference type="GO" id="GO:0080032">
    <property type="term" value="F:methyl jasmonate esterase activity"/>
    <property type="evidence" value="ECO:0007669"/>
    <property type="project" value="TreeGrafter"/>
</dbReference>
<evidence type="ECO:0000259" key="1">
    <source>
        <dbReference type="Pfam" id="PF12697"/>
    </source>
</evidence>
<sequence length="227" mass="24937">MTDYVLVHGAWGGGWAYDRLARELTTHGHRVLVAQLTGLGTRAAELNPAITLTTHIDDVTAQIADAGFDRFVLCGHSWGGMVITGVATRLGGRIDAICYIDAFLPADGQSLWDITGQWEHDYYIEAQKDAPGLVLPFPPSRGKPGYGRHPLLTLTEPVHFTGEEAKIPRHVYVYATGYNPTPFTRFRNQVIAQGNWELHEVGGGHDVMADEPERLQQIVLGLSTPAR</sequence>
<dbReference type="SUPFAM" id="SSF53474">
    <property type="entry name" value="alpha/beta-Hydrolases"/>
    <property type="match status" value="1"/>
</dbReference>
<reference evidence="2" key="2">
    <citation type="submission" date="2020-09" db="EMBL/GenBank/DDBJ databases">
        <authorList>
            <person name="Sun Q."/>
            <person name="Kim S."/>
        </authorList>
    </citation>
    <scope>NUCLEOTIDE SEQUENCE</scope>
    <source>
        <strain evidence="2">KCTC 32422</strain>
    </source>
</reference>
<dbReference type="PANTHER" id="PTHR10992">
    <property type="entry name" value="METHYLESTERASE FAMILY MEMBER"/>
    <property type="match status" value="1"/>
</dbReference>
<evidence type="ECO:0000313" key="2">
    <source>
        <dbReference type="EMBL" id="GGZ93282.1"/>
    </source>
</evidence>
<keyword evidence="3" id="KW-1185">Reference proteome</keyword>
<proteinExistence type="predicted"/>
<dbReference type="InterPro" id="IPR000073">
    <property type="entry name" value="AB_hydrolase_1"/>
</dbReference>
<organism evidence="2 3">
    <name type="scientific">Novosphingobium arvoryzae</name>
    <dbReference type="NCBI Taxonomy" id="1256514"/>
    <lineage>
        <taxon>Bacteria</taxon>
        <taxon>Pseudomonadati</taxon>
        <taxon>Pseudomonadota</taxon>
        <taxon>Alphaproteobacteria</taxon>
        <taxon>Sphingomonadales</taxon>
        <taxon>Sphingomonadaceae</taxon>
        <taxon>Novosphingobium</taxon>
    </lineage>
</organism>
<dbReference type="RefSeq" id="WP_189539452.1">
    <property type="nucleotide sequence ID" value="NZ_BMZD01000002.1"/>
</dbReference>
<dbReference type="PANTHER" id="PTHR10992:SF1086">
    <property type="entry name" value="AB HYDROLASE-1 DOMAIN-CONTAINING PROTEIN"/>
    <property type="match status" value="1"/>
</dbReference>
<dbReference type="InterPro" id="IPR029058">
    <property type="entry name" value="AB_hydrolase_fold"/>
</dbReference>
<dbReference type="Pfam" id="PF12697">
    <property type="entry name" value="Abhydrolase_6"/>
    <property type="match status" value="1"/>
</dbReference>
<dbReference type="Gene3D" id="3.40.50.1820">
    <property type="entry name" value="alpha/beta hydrolase"/>
    <property type="match status" value="1"/>
</dbReference>
<dbReference type="EMBL" id="BMZD01000002">
    <property type="protein sequence ID" value="GGZ93282.1"/>
    <property type="molecule type" value="Genomic_DNA"/>
</dbReference>
<protein>
    <recommendedName>
        <fullName evidence="1">AB hydrolase-1 domain-containing protein</fullName>
    </recommendedName>
</protein>
<evidence type="ECO:0000313" key="3">
    <source>
        <dbReference type="Proteomes" id="UP000634139"/>
    </source>
</evidence>
<feature type="domain" description="AB hydrolase-1" evidence="1">
    <location>
        <begin position="5"/>
        <end position="214"/>
    </location>
</feature>
<dbReference type="AlphaFoldDB" id="A0A918VDN3"/>
<dbReference type="Proteomes" id="UP000634139">
    <property type="component" value="Unassembled WGS sequence"/>
</dbReference>
<comment type="caution">
    <text evidence="2">The sequence shown here is derived from an EMBL/GenBank/DDBJ whole genome shotgun (WGS) entry which is preliminary data.</text>
</comment>
<dbReference type="GO" id="GO:0080030">
    <property type="term" value="F:methyl indole-3-acetate esterase activity"/>
    <property type="evidence" value="ECO:0007669"/>
    <property type="project" value="TreeGrafter"/>
</dbReference>
<name>A0A918VDN3_9SPHN</name>
<reference evidence="2" key="1">
    <citation type="journal article" date="2014" name="Int. J. Syst. Evol. Microbiol.">
        <title>Complete genome sequence of Corynebacterium casei LMG S-19264T (=DSM 44701T), isolated from a smear-ripened cheese.</title>
        <authorList>
            <consortium name="US DOE Joint Genome Institute (JGI-PGF)"/>
            <person name="Walter F."/>
            <person name="Albersmeier A."/>
            <person name="Kalinowski J."/>
            <person name="Ruckert C."/>
        </authorList>
    </citation>
    <scope>NUCLEOTIDE SEQUENCE</scope>
    <source>
        <strain evidence="2">KCTC 32422</strain>
    </source>
</reference>
<gene>
    <name evidence="2" type="ORF">GCM10011617_11360</name>
</gene>
<dbReference type="InterPro" id="IPR045889">
    <property type="entry name" value="MES/HNL"/>
</dbReference>
<accession>A0A918VDN3</accession>